<proteinExistence type="predicted"/>
<sequence length="166" mass="19129">MRGASGFGAKPARREVIDVPEPRRPDRRLDQLLHVRKQRLSRLERECNEARAQWRELRADLTRQKQAARQAKIRAHEEWLAARSAFFSMALTNGEFSRAKTVYEKMKIEADVLHIECRAYAARCRASGVEFFLARQHVTDATKQQEKLGVLRDEMKAALLAQNAEA</sequence>
<accession>A0ABW8EV09</accession>
<dbReference type="EMBL" id="JBIUZV010000001">
    <property type="protein sequence ID" value="MFJ3044648.1"/>
    <property type="molecule type" value="Genomic_DNA"/>
</dbReference>
<evidence type="ECO:0000256" key="2">
    <source>
        <dbReference type="SAM" id="MobiDB-lite"/>
    </source>
</evidence>
<evidence type="ECO:0000313" key="3">
    <source>
        <dbReference type="EMBL" id="MFJ3044648.1"/>
    </source>
</evidence>
<feature type="region of interest" description="Disordered" evidence="2">
    <location>
        <begin position="1"/>
        <end position="23"/>
    </location>
</feature>
<comment type="caution">
    <text evidence="3">The sequence shown here is derived from an EMBL/GenBank/DDBJ whole genome shotgun (WGS) entry which is preliminary data.</text>
</comment>
<gene>
    <name evidence="3" type="ORF">ACIPEN_02350</name>
</gene>
<feature type="compositionally biased region" description="Basic and acidic residues" evidence="2">
    <location>
        <begin position="12"/>
        <end position="23"/>
    </location>
</feature>
<organism evidence="3 4">
    <name type="scientific">Herbaspirillum chlorophenolicum</name>
    <dbReference type="NCBI Taxonomy" id="211589"/>
    <lineage>
        <taxon>Bacteria</taxon>
        <taxon>Pseudomonadati</taxon>
        <taxon>Pseudomonadota</taxon>
        <taxon>Betaproteobacteria</taxon>
        <taxon>Burkholderiales</taxon>
        <taxon>Oxalobacteraceae</taxon>
        <taxon>Herbaspirillum</taxon>
    </lineage>
</organism>
<protein>
    <submittedName>
        <fullName evidence="3">Uncharacterized protein</fullName>
    </submittedName>
</protein>
<dbReference type="RefSeq" id="WP_050468508.1">
    <property type="nucleotide sequence ID" value="NZ_JBIUZV010000001.1"/>
</dbReference>
<name>A0ABW8EV09_9BURK</name>
<reference evidence="3 4" key="1">
    <citation type="submission" date="2024-10" db="EMBL/GenBank/DDBJ databases">
        <title>The Natural Products Discovery Center: Release of the First 8490 Sequenced Strains for Exploring Actinobacteria Biosynthetic Diversity.</title>
        <authorList>
            <person name="Kalkreuter E."/>
            <person name="Kautsar S.A."/>
            <person name="Yang D."/>
            <person name="Bader C.D."/>
            <person name="Teijaro C.N."/>
            <person name="Fluegel L."/>
            <person name="Davis C.M."/>
            <person name="Simpson J.R."/>
            <person name="Lauterbach L."/>
            <person name="Steele A.D."/>
            <person name="Gui C."/>
            <person name="Meng S."/>
            <person name="Li G."/>
            <person name="Viehrig K."/>
            <person name="Ye F."/>
            <person name="Su P."/>
            <person name="Kiefer A.F."/>
            <person name="Nichols A."/>
            <person name="Cepeda A.J."/>
            <person name="Yan W."/>
            <person name="Fan B."/>
            <person name="Jiang Y."/>
            <person name="Adhikari A."/>
            <person name="Zheng C.-J."/>
            <person name="Schuster L."/>
            <person name="Cowan T.M."/>
            <person name="Smanski M.J."/>
            <person name="Chevrette M.G."/>
            <person name="De Carvalho L.P.S."/>
            <person name="Shen B."/>
        </authorList>
    </citation>
    <scope>NUCLEOTIDE SEQUENCE [LARGE SCALE GENOMIC DNA]</scope>
    <source>
        <strain evidence="3 4">NPDC087045</strain>
    </source>
</reference>
<dbReference type="Proteomes" id="UP001617427">
    <property type="component" value="Unassembled WGS sequence"/>
</dbReference>
<keyword evidence="4" id="KW-1185">Reference proteome</keyword>
<keyword evidence="1" id="KW-0175">Coiled coil</keyword>
<evidence type="ECO:0000313" key="4">
    <source>
        <dbReference type="Proteomes" id="UP001617427"/>
    </source>
</evidence>
<evidence type="ECO:0000256" key="1">
    <source>
        <dbReference type="SAM" id="Coils"/>
    </source>
</evidence>
<feature type="coiled-coil region" evidence="1">
    <location>
        <begin position="33"/>
        <end position="78"/>
    </location>
</feature>